<name>A0A080LU14_9PROT</name>
<dbReference type="Proteomes" id="UP000020077">
    <property type="component" value="Unassembled WGS sequence"/>
</dbReference>
<proteinExistence type="predicted"/>
<protein>
    <submittedName>
        <fullName evidence="1">Uncharacterized protein</fullName>
    </submittedName>
</protein>
<accession>A0A080LU14</accession>
<comment type="caution">
    <text evidence="1">The sequence shown here is derived from an EMBL/GenBank/DDBJ whole genome shotgun (WGS) entry which is preliminary data.</text>
</comment>
<evidence type="ECO:0000313" key="2">
    <source>
        <dbReference type="Proteomes" id="UP000020077"/>
    </source>
</evidence>
<dbReference type="EMBL" id="JDVG02000597">
    <property type="protein sequence ID" value="KFB71095.1"/>
    <property type="molecule type" value="Genomic_DNA"/>
</dbReference>
<dbReference type="AlphaFoldDB" id="A0A080LU14"/>
<reference evidence="1 2" key="1">
    <citation type="submission" date="2014-02" db="EMBL/GenBank/DDBJ databases">
        <title>Expanding our view of genomic diversity in Candidatus Accumulibacter clades.</title>
        <authorList>
            <person name="Skennerton C.T."/>
            <person name="Barr J.J."/>
            <person name="Slater F.R."/>
            <person name="Bond P.L."/>
            <person name="Tyson G.W."/>
        </authorList>
    </citation>
    <scope>NUCLEOTIDE SEQUENCE [LARGE SCALE GENOMIC DNA]</scope>
    <source>
        <strain evidence="2">BA-91</strain>
    </source>
</reference>
<gene>
    <name evidence="1" type="ORF">AW09_003793</name>
</gene>
<organism evidence="1 2">
    <name type="scientific">Candidatus Accumulibacter phosphatis</name>
    <dbReference type="NCBI Taxonomy" id="327160"/>
    <lineage>
        <taxon>Bacteria</taxon>
        <taxon>Pseudomonadati</taxon>
        <taxon>Pseudomonadota</taxon>
        <taxon>Betaproteobacteria</taxon>
        <taxon>Candidatus Accumulibacter</taxon>
    </lineage>
</organism>
<sequence>MRQAHEEVIALHGIPVEGKSMLVVVALVLLDKEARFDAPAMAGTEVAALMDMVLAERLAGEPGVARCLGDCPGLFVDPRPAFLTDHDVQLEMRTSVRTEGIVDVVDPGEVLSAFSPGLLADLRLQGMQGVELLPDGGQILVLEHDHERPVVVTAALHHRPVGVESVEQ</sequence>
<evidence type="ECO:0000313" key="1">
    <source>
        <dbReference type="EMBL" id="KFB71095.1"/>
    </source>
</evidence>